<accession>A0A3M3W3H8</accession>
<dbReference type="InterPro" id="IPR027628">
    <property type="entry name" value="DotA_TraY"/>
</dbReference>
<evidence type="ECO:0008006" key="5">
    <source>
        <dbReference type="Google" id="ProtNLM"/>
    </source>
</evidence>
<keyword evidence="2" id="KW-1133">Transmembrane helix</keyword>
<evidence type="ECO:0000256" key="2">
    <source>
        <dbReference type="SAM" id="Phobius"/>
    </source>
</evidence>
<sequence length="889" mass="94069">MPWAYRLSREFPREIFQMAGMPFSPCDTTEGASSCSDASVGVLRAVFGPVIEALSQGNDPETVTASSNVLASMFVQYNSGLLILASLFVSYIAIVGVANTANEGEAMGKAWSSLWTPLRIVFGGGVLLPASSGYSIIQIIVLTIGLWGIGFANGVFKAGVENGIVNGSLSSVSSQLGFGSGAKPNPNYPLFDIRQFGQSYLASSWCARSLNAIYGSLDQPTAVQALSTPDSKVDDGIGRQAATYLIKDRNTATNLGGGTPICGSIKVYSFSVPTELITTSTSTGSIFDPATITNNKAAMQAVRHATLNAKIIAMNKVMADIDAWVNTWPTDITKTGWDTVKSDRFNLIINQAQNTLTQNLTSQMANDATLQRIMAKYVEDVTKDGWAMAGGFYQRLSGIRQEMGAMFAEPVAVATQPNLNMLPKDAAARLALNSYQTVYQAIISKSLDGSSYKQPVTPNAADIKAALAPASLDDLNVDTLGSRGDSIMSNFIGWGMERVTATLIGTDGDVDAISRIKTTGDVLALMQASAITTNRIVHTALSGAKAVAAGVGSVSFFGTSVDATPLADTLLEWVIYNFLKPLVEVASWVGVLAFYFGVFLPSLPYTIFIIAVVGWVLGVLQAVVAAPLWALMHMTPERTFVGSQTQGYLMLLSLFARPVLIVFGLFAAMAIANPILLYISKAFWAMHAANVTSAESLGWFVEFFQWRNWLIMYGLLLLPVIYMIFGLSQTLPDVVLKWIGIGIDSMGSTQATSEMRSNTEKFGPSSLGGVSGGTKPIPGGGTSGLRDDSGNNDGGDRGGRKGGGAPLNIGPQGVASNMADESLGGAFSSEPSTRPGGRDCEGLMLGPRGGVLPETSADPAEVDGENSSSQVKKLNRHDRNAGDDKPIIS</sequence>
<keyword evidence="2" id="KW-0472">Membrane</keyword>
<feature type="transmembrane region" description="Helical" evidence="2">
    <location>
        <begin position="77"/>
        <end position="98"/>
    </location>
</feature>
<feature type="transmembrane region" description="Helical" evidence="2">
    <location>
        <begin position="606"/>
        <end position="631"/>
    </location>
</feature>
<reference evidence="3 4" key="1">
    <citation type="submission" date="2018-08" db="EMBL/GenBank/DDBJ databases">
        <title>Recombination of ecologically and evolutionarily significant loci maintains genetic cohesion in the Pseudomonas syringae species complex.</title>
        <authorList>
            <person name="Dillon M."/>
            <person name="Thakur S."/>
            <person name="Almeida R.N.D."/>
            <person name="Weir B.S."/>
            <person name="Guttman D.S."/>
        </authorList>
    </citation>
    <scope>NUCLEOTIDE SEQUENCE [LARGE SCALE GENOMIC DNA]</scope>
    <source>
        <strain evidence="3 4">ICMP 867</strain>
    </source>
</reference>
<feature type="region of interest" description="Disordered" evidence="1">
    <location>
        <begin position="752"/>
        <end position="889"/>
    </location>
</feature>
<protein>
    <recommendedName>
        <fullName evidence="5">Integral membrane protein</fullName>
    </recommendedName>
</protein>
<name>A0A3M3W3H8_PSESG</name>
<evidence type="ECO:0000313" key="4">
    <source>
        <dbReference type="Proteomes" id="UP000280599"/>
    </source>
</evidence>
<dbReference type="NCBIfam" id="TIGR04346">
    <property type="entry name" value="DotA_TraY"/>
    <property type="match status" value="1"/>
</dbReference>
<keyword evidence="2" id="KW-0812">Transmembrane</keyword>
<feature type="transmembrane region" description="Helical" evidence="2">
    <location>
        <begin position="651"/>
        <end position="679"/>
    </location>
</feature>
<proteinExistence type="predicted"/>
<dbReference type="EMBL" id="RBPT01000050">
    <property type="protein sequence ID" value="RMO52427.1"/>
    <property type="molecule type" value="Genomic_DNA"/>
</dbReference>
<feature type="transmembrane region" description="Helical" evidence="2">
    <location>
        <begin position="709"/>
        <end position="727"/>
    </location>
</feature>
<comment type="caution">
    <text evidence="3">The sequence shown here is derived from an EMBL/GenBank/DDBJ whole genome shotgun (WGS) entry which is preliminary data.</text>
</comment>
<dbReference type="Proteomes" id="UP000280599">
    <property type="component" value="Unassembled WGS sequence"/>
</dbReference>
<feature type="compositionally biased region" description="Basic and acidic residues" evidence="1">
    <location>
        <begin position="785"/>
        <end position="799"/>
    </location>
</feature>
<feature type="transmembrane region" description="Helical" evidence="2">
    <location>
        <begin position="582"/>
        <end position="600"/>
    </location>
</feature>
<organism evidence="3 4">
    <name type="scientific">Pseudomonas savastanoi pv. glycinea</name>
    <name type="common">Pseudomonas syringae pv. glycinea</name>
    <dbReference type="NCBI Taxonomy" id="318"/>
    <lineage>
        <taxon>Bacteria</taxon>
        <taxon>Pseudomonadati</taxon>
        <taxon>Pseudomonadota</taxon>
        <taxon>Gammaproteobacteria</taxon>
        <taxon>Pseudomonadales</taxon>
        <taxon>Pseudomonadaceae</taxon>
        <taxon>Pseudomonas</taxon>
    </lineage>
</organism>
<dbReference type="AlphaFoldDB" id="A0A3M3W3H8"/>
<feature type="transmembrane region" description="Helical" evidence="2">
    <location>
        <begin position="136"/>
        <end position="156"/>
    </location>
</feature>
<gene>
    <name evidence="3" type="ORF">ALQ41_01839</name>
</gene>
<evidence type="ECO:0000313" key="3">
    <source>
        <dbReference type="EMBL" id="RMO52427.1"/>
    </source>
</evidence>
<evidence type="ECO:0000256" key="1">
    <source>
        <dbReference type="SAM" id="MobiDB-lite"/>
    </source>
</evidence>
<feature type="compositionally biased region" description="Basic and acidic residues" evidence="1">
    <location>
        <begin position="877"/>
        <end position="889"/>
    </location>
</feature>